<name>A0A2J9VJB9_VIBMI</name>
<evidence type="ECO:0000313" key="2">
    <source>
        <dbReference type="EMBL" id="PNM63881.1"/>
    </source>
</evidence>
<evidence type="ECO:0000313" key="3">
    <source>
        <dbReference type="Proteomes" id="UP000053748"/>
    </source>
</evidence>
<keyword evidence="1" id="KW-1133">Transmembrane helix</keyword>
<organism evidence="2 3">
    <name type="scientific">Vibrio mimicus</name>
    <dbReference type="NCBI Taxonomy" id="674"/>
    <lineage>
        <taxon>Bacteria</taxon>
        <taxon>Pseudomonadati</taxon>
        <taxon>Pseudomonadota</taxon>
        <taxon>Gammaproteobacteria</taxon>
        <taxon>Vibrionales</taxon>
        <taxon>Vibrionaceae</taxon>
        <taxon>Vibrio</taxon>
    </lineage>
</organism>
<proteinExistence type="predicted"/>
<evidence type="ECO:0000256" key="1">
    <source>
        <dbReference type="SAM" id="Phobius"/>
    </source>
</evidence>
<keyword evidence="1" id="KW-0812">Transmembrane</keyword>
<dbReference type="AlphaFoldDB" id="A0A2J9VJB9"/>
<protein>
    <submittedName>
        <fullName evidence="2">Uncharacterized protein</fullName>
    </submittedName>
</protein>
<sequence>MKNNKRLLLELLLIAIICVLAVLWTLDPEGDFEPIIVLIGSLVSLVAVVTSLYVRKKNRDSVVEEQLKPSQLHFINQLIELKANVYKSARERWGCGKTSEMREGNDDVMAFYKDTWLRLADNFPVEHFGNVTHVEYLNKFISESYETHYQTADNEGCGEGSMAYIIVTAGVMKDLDSQVADLVFIVSSATDAFDYGKWLQRWKSVA</sequence>
<dbReference type="OrthoDB" id="9802640at2"/>
<reference evidence="2" key="1">
    <citation type="submission" date="2017-12" db="EMBL/GenBank/DDBJ databases">
        <title>FDA dAtabase for Regulatory Grade micrObial Sequences (FDA-ARGOS): Supporting development and validation of Infectious Disease Dx tests.</title>
        <authorList>
            <person name="Hoffmann M."/>
            <person name="Allard M."/>
            <person name="Evans P."/>
            <person name="Brown E."/>
            <person name="Tallon L.J."/>
            <person name="Sadzewicz L."/>
            <person name="Sengamalay N."/>
            <person name="Ott S."/>
            <person name="Godinez A."/>
            <person name="Nagaraj S."/>
            <person name="Vavikolanu K."/>
            <person name="Aluvathingal J."/>
            <person name="Nadendla S."/>
            <person name="Hobson J."/>
            <person name="Sichtig H."/>
        </authorList>
    </citation>
    <scope>NUCLEOTIDE SEQUENCE [LARGE SCALE GENOMIC DNA]</scope>
    <source>
        <strain evidence="2">FDAARGOS_113</strain>
    </source>
</reference>
<keyword evidence="1" id="KW-0472">Membrane</keyword>
<feature type="transmembrane region" description="Helical" evidence="1">
    <location>
        <begin position="32"/>
        <end position="54"/>
    </location>
</feature>
<feature type="transmembrane region" description="Helical" evidence="1">
    <location>
        <begin position="7"/>
        <end position="26"/>
    </location>
</feature>
<dbReference type="EMBL" id="LOSJ02000001">
    <property type="protein sequence ID" value="PNM63881.1"/>
    <property type="molecule type" value="Genomic_DNA"/>
</dbReference>
<comment type="caution">
    <text evidence="2">The sequence shown here is derived from an EMBL/GenBank/DDBJ whole genome shotgun (WGS) entry which is preliminary data.</text>
</comment>
<dbReference type="Proteomes" id="UP000053748">
    <property type="component" value="Unassembled WGS sequence"/>
</dbReference>
<dbReference type="RefSeq" id="WP_000794537.1">
    <property type="nucleotide sequence ID" value="NZ_CAWMSS010000002.1"/>
</dbReference>
<keyword evidence="3" id="KW-1185">Reference proteome</keyword>
<accession>A0A2J9VJB9</accession>
<gene>
    <name evidence="2" type="ORF">AL544_002745</name>
</gene>